<dbReference type="Proteomes" id="UP001283341">
    <property type="component" value="Unassembled WGS sequence"/>
</dbReference>
<dbReference type="GO" id="GO:0009231">
    <property type="term" value="P:riboflavin biosynthetic process"/>
    <property type="evidence" value="ECO:0007669"/>
    <property type="project" value="InterPro"/>
</dbReference>
<dbReference type="SUPFAM" id="SSF82114">
    <property type="entry name" value="Riboflavin kinase-like"/>
    <property type="match status" value="1"/>
</dbReference>
<feature type="compositionally biased region" description="Basic and acidic residues" evidence="14">
    <location>
        <begin position="33"/>
        <end position="42"/>
    </location>
</feature>
<reference evidence="16" key="2">
    <citation type="submission" date="2023-06" db="EMBL/GenBank/DDBJ databases">
        <authorList>
            <consortium name="Lawrence Berkeley National Laboratory"/>
            <person name="Haridas S."/>
            <person name="Hensen N."/>
            <person name="Bonometti L."/>
            <person name="Westerberg I."/>
            <person name="Brannstrom I.O."/>
            <person name="Guillou S."/>
            <person name="Cros-Aarteil S."/>
            <person name="Calhoun S."/>
            <person name="Kuo A."/>
            <person name="Mondo S."/>
            <person name="Pangilinan J."/>
            <person name="Riley R."/>
            <person name="Labutti K."/>
            <person name="Andreopoulos B."/>
            <person name="Lipzen A."/>
            <person name="Chen C."/>
            <person name="Yanf M."/>
            <person name="Daum C."/>
            <person name="Ng V."/>
            <person name="Clum A."/>
            <person name="Steindorff A."/>
            <person name="Ohm R."/>
            <person name="Martin F."/>
            <person name="Silar P."/>
            <person name="Natvig D."/>
            <person name="Lalanne C."/>
            <person name="Gautier V."/>
            <person name="Ament-Velasquez S.L."/>
            <person name="Kruys A."/>
            <person name="Hutchinson M.I."/>
            <person name="Powell A.J."/>
            <person name="Barry K."/>
            <person name="Miller A.N."/>
            <person name="Grigoriev I.V."/>
            <person name="Debuchy R."/>
            <person name="Gladieux P."/>
            <person name="Thoren M.H."/>
            <person name="Johannesson H."/>
        </authorList>
    </citation>
    <scope>NUCLEOTIDE SEQUENCE</scope>
    <source>
        <strain evidence="16">CBS 118394</strain>
    </source>
</reference>
<evidence type="ECO:0000256" key="3">
    <source>
        <dbReference type="ARBA" id="ARBA00010108"/>
    </source>
</evidence>
<comment type="similarity">
    <text evidence="3">Belongs to the flavokinase family.</text>
</comment>
<feature type="compositionally biased region" description="Polar residues" evidence="14">
    <location>
        <begin position="50"/>
        <end position="64"/>
    </location>
</feature>
<dbReference type="Pfam" id="PF01687">
    <property type="entry name" value="Flavokinase"/>
    <property type="match status" value="1"/>
</dbReference>
<dbReference type="AlphaFoldDB" id="A0AAE0ICX3"/>
<evidence type="ECO:0000259" key="15">
    <source>
        <dbReference type="SMART" id="SM00904"/>
    </source>
</evidence>
<dbReference type="InterPro" id="IPR023465">
    <property type="entry name" value="Riboflavin_kinase_dom_sf"/>
</dbReference>
<keyword evidence="8" id="KW-0808">Transferase</keyword>
<evidence type="ECO:0000256" key="10">
    <source>
        <dbReference type="ARBA" id="ARBA00022777"/>
    </source>
</evidence>
<protein>
    <recommendedName>
        <fullName evidence="5">Riboflavin kinase</fullName>
        <ecNumber evidence="4">2.7.1.26</ecNumber>
    </recommendedName>
    <alternativeName>
        <fullName evidence="12">Flavin mononucleotide kinase 1</fullName>
    </alternativeName>
</protein>
<gene>
    <name evidence="16" type="ORF">B0H66DRAFT_211855</name>
</gene>
<comment type="caution">
    <text evidence="16">The sequence shown here is derived from an EMBL/GenBank/DDBJ whole genome shotgun (WGS) entry which is preliminary data.</text>
</comment>
<evidence type="ECO:0000256" key="13">
    <source>
        <dbReference type="ARBA" id="ARBA00047880"/>
    </source>
</evidence>
<evidence type="ECO:0000256" key="1">
    <source>
        <dbReference type="ARBA" id="ARBA00003572"/>
    </source>
</evidence>
<dbReference type="EMBL" id="JAUEDM010000003">
    <property type="protein sequence ID" value="KAK3322650.1"/>
    <property type="molecule type" value="Genomic_DNA"/>
</dbReference>
<dbReference type="GO" id="GO:0009398">
    <property type="term" value="P:FMN biosynthetic process"/>
    <property type="evidence" value="ECO:0007669"/>
    <property type="project" value="TreeGrafter"/>
</dbReference>
<dbReference type="PANTHER" id="PTHR22749">
    <property type="entry name" value="RIBOFLAVIN KINASE/FMN ADENYLYLTRANSFERASE"/>
    <property type="match status" value="1"/>
</dbReference>
<sequence length="659" mass="71312">MDQHNYYFNPPPIRRKPTATEDNTPPPPYSPFDLRDAPKFDTRSFASAPGETTNGYPYDQNNRDFLNVHRDRPRPVSRGHTHNPLPSQNDQMLHPPPLPSRLRVMTSMPNLAAPSRQFDSPISPSPSPSSSRTTSSAWNTPITPPPVAADPPTDNKPTTFWQNAVSETLHLAGGLVPHPTESTKHYTILRHSPPLIFYRGPATSVAITIFSSADHPLPRDRTLWLQQRGFSGDSGMKLKALVGATAAWLDVTPSSVVQVSDLGPDTDERSWQRDIAKATKKLAHVARETHVVRIPEASADGYFRLVLCTGGDDKKRKTLCPSPIFRVASTSTDSSVFRGASLSTIPLEVGVKVASVIASNTVNRYVGPVAGRIQGRLDKIQPGFVAREAGQRAFGAIGLKDKFGQKHFDAAGVYQEQHFFASGQGGLVVMGSDDGPQRPYPLKLSGRIVPGTGRGGAELGIPTANLATSLPDDLRYNLEGVYFGWASVLSSSGKGIDAGIAAGEWYEAVITAGRCPISSSARPSVISETEVKVHLVQDFGQGTIFGDVKMKVIVMGFLRPHTDLPPGMVLSVQDKLDIASQDVLVTMASLGRENWGPDVTIDRLKTAKSSRSLSDKFSDARGKVQNQVGKIPVHLAGIRTPDGEARDKLHGIGGYWVAR</sequence>
<evidence type="ECO:0000256" key="2">
    <source>
        <dbReference type="ARBA" id="ARBA00005201"/>
    </source>
</evidence>
<organism evidence="16 17">
    <name type="scientific">Apodospora peruviana</name>
    <dbReference type="NCBI Taxonomy" id="516989"/>
    <lineage>
        <taxon>Eukaryota</taxon>
        <taxon>Fungi</taxon>
        <taxon>Dikarya</taxon>
        <taxon>Ascomycota</taxon>
        <taxon>Pezizomycotina</taxon>
        <taxon>Sordariomycetes</taxon>
        <taxon>Sordariomycetidae</taxon>
        <taxon>Sordariales</taxon>
        <taxon>Lasiosphaeriaceae</taxon>
        <taxon>Apodospora</taxon>
    </lineage>
</organism>
<evidence type="ECO:0000256" key="4">
    <source>
        <dbReference type="ARBA" id="ARBA00012105"/>
    </source>
</evidence>
<evidence type="ECO:0000256" key="12">
    <source>
        <dbReference type="ARBA" id="ARBA00029960"/>
    </source>
</evidence>
<feature type="domain" description="Riboflavin kinase" evidence="15">
    <location>
        <begin position="437"/>
        <end position="585"/>
    </location>
</feature>
<comment type="catalytic activity">
    <reaction evidence="13">
        <text>riboflavin + ATP = FMN + ADP + H(+)</text>
        <dbReference type="Rhea" id="RHEA:14357"/>
        <dbReference type="ChEBI" id="CHEBI:15378"/>
        <dbReference type="ChEBI" id="CHEBI:30616"/>
        <dbReference type="ChEBI" id="CHEBI:57986"/>
        <dbReference type="ChEBI" id="CHEBI:58210"/>
        <dbReference type="ChEBI" id="CHEBI:456216"/>
        <dbReference type="EC" id="2.7.1.26"/>
    </reaction>
</comment>
<dbReference type="Gene3D" id="2.40.30.30">
    <property type="entry name" value="Riboflavin kinase-like"/>
    <property type="match status" value="1"/>
</dbReference>
<proteinExistence type="inferred from homology"/>
<evidence type="ECO:0000256" key="5">
    <source>
        <dbReference type="ARBA" id="ARBA00017394"/>
    </source>
</evidence>
<dbReference type="SMART" id="SM00904">
    <property type="entry name" value="Flavokinase"/>
    <property type="match status" value="1"/>
</dbReference>
<evidence type="ECO:0000256" key="8">
    <source>
        <dbReference type="ARBA" id="ARBA00022679"/>
    </source>
</evidence>
<comment type="pathway">
    <text evidence="2">Cofactor biosynthesis; FMN biosynthesis; FMN from riboflavin (ATP route): step 1/1.</text>
</comment>
<accession>A0AAE0ICX3</accession>
<dbReference type="InterPro" id="IPR015865">
    <property type="entry name" value="Riboflavin_kinase_bac/euk"/>
</dbReference>
<dbReference type="GO" id="GO:0005739">
    <property type="term" value="C:mitochondrion"/>
    <property type="evidence" value="ECO:0007669"/>
    <property type="project" value="TreeGrafter"/>
</dbReference>
<evidence type="ECO:0000256" key="7">
    <source>
        <dbReference type="ARBA" id="ARBA00022643"/>
    </source>
</evidence>
<dbReference type="PANTHER" id="PTHR22749:SF6">
    <property type="entry name" value="RIBOFLAVIN KINASE"/>
    <property type="match status" value="1"/>
</dbReference>
<keyword evidence="9" id="KW-0547">Nucleotide-binding</keyword>
<name>A0AAE0ICX3_9PEZI</name>
<evidence type="ECO:0000256" key="9">
    <source>
        <dbReference type="ARBA" id="ARBA00022741"/>
    </source>
</evidence>
<evidence type="ECO:0000313" key="17">
    <source>
        <dbReference type="Proteomes" id="UP001283341"/>
    </source>
</evidence>
<keyword evidence="17" id="KW-1185">Reference proteome</keyword>
<dbReference type="EC" id="2.7.1.26" evidence="4"/>
<evidence type="ECO:0000256" key="6">
    <source>
        <dbReference type="ARBA" id="ARBA00022630"/>
    </source>
</evidence>
<keyword evidence="7" id="KW-0288">FMN</keyword>
<comment type="function">
    <text evidence="1">Catalyzes the phosphorylation of riboflavin (vitamin B2) to form flavin mononucleotide (FMN) coenzyme.</text>
</comment>
<evidence type="ECO:0000256" key="14">
    <source>
        <dbReference type="SAM" id="MobiDB-lite"/>
    </source>
</evidence>
<keyword evidence="10" id="KW-0418">Kinase</keyword>
<dbReference type="GO" id="GO:0008531">
    <property type="term" value="F:riboflavin kinase activity"/>
    <property type="evidence" value="ECO:0007669"/>
    <property type="project" value="UniProtKB-EC"/>
</dbReference>
<keyword evidence="11" id="KW-0067">ATP-binding</keyword>
<feature type="region of interest" description="Disordered" evidence="14">
    <location>
        <begin position="1"/>
        <end position="159"/>
    </location>
</feature>
<keyword evidence="6" id="KW-0285">Flavoprotein</keyword>
<evidence type="ECO:0000313" key="16">
    <source>
        <dbReference type="EMBL" id="KAK3322650.1"/>
    </source>
</evidence>
<evidence type="ECO:0000256" key="11">
    <source>
        <dbReference type="ARBA" id="ARBA00022840"/>
    </source>
</evidence>
<dbReference type="GO" id="GO:0005524">
    <property type="term" value="F:ATP binding"/>
    <property type="evidence" value="ECO:0007669"/>
    <property type="project" value="UniProtKB-KW"/>
</dbReference>
<dbReference type="InterPro" id="IPR023468">
    <property type="entry name" value="Riboflavin_kinase"/>
</dbReference>
<reference evidence="16" key="1">
    <citation type="journal article" date="2023" name="Mol. Phylogenet. Evol.">
        <title>Genome-scale phylogeny and comparative genomics of the fungal order Sordariales.</title>
        <authorList>
            <person name="Hensen N."/>
            <person name="Bonometti L."/>
            <person name="Westerberg I."/>
            <person name="Brannstrom I.O."/>
            <person name="Guillou S."/>
            <person name="Cros-Aarteil S."/>
            <person name="Calhoun S."/>
            <person name="Haridas S."/>
            <person name="Kuo A."/>
            <person name="Mondo S."/>
            <person name="Pangilinan J."/>
            <person name="Riley R."/>
            <person name="LaButti K."/>
            <person name="Andreopoulos B."/>
            <person name="Lipzen A."/>
            <person name="Chen C."/>
            <person name="Yan M."/>
            <person name="Daum C."/>
            <person name="Ng V."/>
            <person name="Clum A."/>
            <person name="Steindorff A."/>
            <person name="Ohm R.A."/>
            <person name="Martin F."/>
            <person name="Silar P."/>
            <person name="Natvig D.O."/>
            <person name="Lalanne C."/>
            <person name="Gautier V."/>
            <person name="Ament-Velasquez S.L."/>
            <person name="Kruys A."/>
            <person name="Hutchinson M.I."/>
            <person name="Powell A.J."/>
            <person name="Barry K."/>
            <person name="Miller A.N."/>
            <person name="Grigoriev I.V."/>
            <person name="Debuchy R."/>
            <person name="Gladieux P."/>
            <person name="Hiltunen Thoren M."/>
            <person name="Johannesson H."/>
        </authorList>
    </citation>
    <scope>NUCLEOTIDE SEQUENCE</scope>
    <source>
        <strain evidence="16">CBS 118394</strain>
    </source>
</reference>